<dbReference type="EMBL" id="MCFJ01000010">
    <property type="protein sequence ID" value="ORY61534.1"/>
    <property type="molecule type" value="Genomic_DNA"/>
</dbReference>
<dbReference type="GeneID" id="63776921"/>
<organism evidence="1 2">
    <name type="scientific">Pseudomassariella vexata</name>
    <dbReference type="NCBI Taxonomy" id="1141098"/>
    <lineage>
        <taxon>Eukaryota</taxon>
        <taxon>Fungi</taxon>
        <taxon>Dikarya</taxon>
        <taxon>Ascomycota</taxon>
        <taxon>Pezizomycotina</taxon>
        <taxon>Sordariomycetes</taxon>
        <taxon>Xylariomycetidae</taxon>
        <taxon>Amphisphaeriales</taxon>
        <taxon>Pseudomassariaceae</taxon>
        <taxon>Pseudomassariella</taxon>
    </lineage>
</organism>
<reference evidence="1 2" key="1">
    <citation type="submission" date="2016-07" db="EMBL/GenBank/DDBJ databases">
        <title>Pervasive Adenine N6-methylation of Active Genes in Fungi.</title>
        <authorList>
            <consortium name="DOE Joint Genome Institute"/>
            <person name="Mondo S.J."/>
            <person name="Dannebaum R.O."/>
            <person name="Kuo R.C."/>
            <person name="Labutti K."/>
            <person name="Haridas S."/>
            <person name="Kuo A."/>
            <person name="Salamov A."/>
            <person name="Ahrendt S.R."/>
            <person name="Lipzen A."/>
            <person name="Sullivan W."/>
            <person name="Andreopoulos W.B."/>
            <person name="Clum A."/>
            <person name="Lindquist E."/>
            <person name="Daum C."/>
            <person name="Ramamoorthy G.K."/>
            <person name="Gryganskyi A."/>
            <person name="Culley D."/>
            <person name="Magnuson J.K."/>
            <person name="James T.Y."/>
            <person name="O'Malley M.A."/>
            <person name="Stajich J.E."/>
            <person name="Spatafora J.W."/>
            <person name="Visel A."/>
            <person name="Grigoriev I.V."/>
        </authorList>
    </citation>
    <scope>NUCLEOTIDE SEQUENCE [LARGE SCALE GENOMIC DNA]</scope>
    <source>
        <strain evidence="1 2">CBS 129021</strain>
    </source>
</reference>
<proteinExistence type="predicted"/>
<comment type="caution">
    <text evidence="1">The sequence shown here is derived from an EMBL/GenBank/DDBJ whole genome shotgun (WGS) entry which is preliminary data.</text>
</comment>
<evidence type="ECO:0000313" key="1">
    <source>
        <dbReference type="EMBL" id="ORY61534.1"/>
    </source>
</evidence>
<dbReference type="AlphaFoldDB" id="A0A1Y2DQW4"/>
<keyword evidence="2" id="KW-1185">Reference proteome</keyword>
<sequence length="56" mass="6325">MIPLPATRYPHPMHPAKGIPKNMMKSAESSLSCRIKPTPAVIMRISELCVLAFWYI</sequence>
<protein>
    <submittedName>
        <fullName evidence="1">Uncharacterized protein</fullName>
    </submittedName>
</protein>
<dbReference type="InParanoid" id="A0A1Y2DQW4"/>
<evidence type="ECO:0000313" key="2">
    <source>
        <dbReference type="Proteomes" id="UP000193689"/>
    </source>
</evidence>
<name>A0A1Y2DQW4_9PEZI</name>
<dbReference type="Proteomes" id="UP000193689">
    <property type="component" value="Unassembled WGS sequence"/>
</dbReference>
<accession>A0A1Y2DQW4</accession>
<gene>
    <name evidence="1" type="ORF">BCR38DRAFT_440505</name>
</gene>
<dbReference type="RefSeq" id="XP_040713611.1">
    <property type="nucleotide sequence ID" value="XM_040860709.1"/>
</dbReference>